<evidence type="ECO:0000256" key="1">
    <source>
        <dbReference type="ARBA" id="ARBA00004167"/>
    </source>
</evidence>
<name>A0A7C8YUR8_OPUST</name>
<proteinExistence type="predicted"/>
<dbReference type="InterPro" id="IPR044839">
    <property type="entry name" value="NDR1-like"/>
</dbReference>
<dbReference type="InterPro" id="IPR013990">
    <property type="entry name" value="WHy-dom"/>
</dbReference>
<accession>A0A7C8YUR8</accession>
<dbReference type="Gene3D" id="2.60.40.1820">
    <property type="match status" value="1"/>
</dbReference>
<evidence type="ECO:0000256" key="4">
    <source>
        <dbReference type="ARBA" id="ARBA00023136"/>
    </source>
</evidence>
<reference evidence="6" key="1">
    <citation type="journal article" date="2013" name="J. Plant Res.">
        <title>Effect of fungi and light on seed germination of three Opuntia species from semiarid lands of central Mexico.</title>
        <authorList>
            <person name="Delgado-Sanchez P."/>
            <person name="Jimenez-Bremont J.F."/>
            <person name="Guerrero-Gonzalez Mde L."/>
            <person name="Flores J."/>
        </authorList>
    </citation>
    <scope>NUCLEOTIDE SEQUENCE</scope>
    <source>
        <tissue evidence="6">Cladode</tissue>
    </source>
</reference>
<evidence type="ECO:0000256" key="2">
    <source>
        <dbReference type="ARBA" id="ARBA00022692"/>
    </source>
</evidence>
<evidence type="ECO:0000313" key="6">
    <source>
        <dbReference type="EMBL" id="MBA4627132.1"/>
    </source>
</evidence>
<evidence type="ECO:0000256" key="3">
    <source>
        <dbReference type="ARBA" id="ARBA00022989"/>
    </source>
</evidence>
<dbReference type="PANTHER" id="PTHR31234">
    <property type="entry name" value="LATE EMBRYOGENESIS ABUNDANT (LEA) HYDROXYPROLINE-RICH GLYCOPROTEIN FAMILY"/>
    <property type="match status" value="1"/>
</dbReference>
<dbReference type="PANTHER" id="PTHR31234:SF2">
    <property type="entry name" value="OS05G0199100 PROTEIN"/>
    <property type="match status" value="1"/>
</dbReference>
<dbReference type="GO" id="GO:0016020">
    <property type="term" value="C:membrane"/>
    <property type="evidence" value="ECO:0007669"/>
    <property type="project" value="UniProtKB-SubCell"/>
</dbReference>
<dbReference type="SMART" id="SM00769">
    <property type="entry name" value="WHy"/>
    <property type="match status" value="1"/>
</dbReference>
<feature type="domain" description="Water stress and hypersensitive response" evidence="5">
    <location>
        <begin position="31"/>
        <end position="146"/>
    </location>
</feature>
<keyword evidence="4" id="KW-0472">Membrane</keyword>
<keyword evidence="2" id="KW-0812">Transmembrane</keyword>
<dbReference type="Pfam" id="PF03168">
    <property type="entry name" value="LEA_2"/>
    <property type="match status" value="1"/>
</dbReference>
<dbReference type="AlphaFoldDB" id="A0A7C8YUR8"/>
<comment type="subcellular location">
    <subcellularLocation>
        <location evidence="1">Membrane</location>
        <topology evidence="1">Single-pass membrane protein</topology>
    </subcellularLocation>
</comment>
<evidence type="ECO:0000259" key="5">
    <source>
        <dbReference type="SMART" id="SM00769"/>
    </source>
</evidence>
<sequence>MELDLRHSRWRHGGSCGGFDGSAASRPGFRAHLHRSHLFQPALDAELILTVHVNNPNIVPIKYDSATMSIFYNGSLLGTARLEAGSQSARSCRLHRLPARLSGLELAHHVNKFLSDVAKREMVLDASADVDGVAKVWWWRHRFRVQVESHVAVDPVFLDVIDQENKSQMDLFVS</sequence>
<dbReference type="GO" id="GO:0009269">
    <property type="term" value="P:response to desiccation"/>
    <property type="evidence" value="ECO:0007669"/>
    <property type="project" value="InterPro"/>
</dbReference>
<dbReference type="SUPFAM" id="SSF117070">
    <property type="entry name" value="LEA14-like"/>
    <property type="match status" value="1"/>
</dbReference>
<protein>
    <recommendedName>
        <fullName evidence="5">Water stress and hypersensitive response domain-containing protein</fullName>
    </recommendedName>
</protein>
<reference evidence="6" key="2">
    <citation type="submission" date="2020-07" db="EMBL/GenBank/DDBJ databases">
        <authorList>
            <person name="Vera ALvarez R."/>
            <person name="Arias-Moreno D.M."/>
            <person name="Jimenez-Jacinto V."/>
            <person name="Jimenez-Bremont J.F."/>
            <person name="Swaminathan K."/>
            <person name="Moose S.P."/>
            <person name="Guerrero-Gonzalez M.L."/>
            <person name="Marino-Ramirez L."/>
            <person name="Landsman D."/>
            <person name="Rodriguez-Kessler M."/>
            <person name="Delgado-Sanchez P."/>
        </authorList>
    </citation>
    <scope>NUCLEOTIDE SEQUENCE</scope>
    <source>
        <tissue evidence="6">Cladode</tissue>
    </source>
</reference>
<dbReference type="InterPro" id="IPR004864">
    <property type="entry name" value="LEA_2"/>
</dbReference>
<dbReference type="GO" id="GO:0098542">
    <property type="term" value="P:defense response to other organism"/>
    <property type="evidence" value="ECO:0007669"/>
    <property type="project" value="InterPro"/>
</dbReference>
<organism evidence="6">
    <name type="scientific">Opuntia streptacantha</name>
    <name type="common">Prickly pear cactus</name>
    <name type="synonym">Opuntia cardona</name>
    <dbReference type="NCBI Taxonomy" id="393608"/>
    <lineage>
        <taxon>Eukaryota</taxon>
        <taxon>Viridiplantae</taxon>
        <taxon>Streptophyta</taxon>
        <taxon>Embryophyta</taxon>
        <taxon>Tracheophyta</taxon>
        <taxon>Spermatophyta</taxon>
        <taxon>Magnoliopsida</taxon>
        <taxon>eudicotyledons</taxon>
        <taxon>Gunneridae</taxon>
        <taxon>Pentapetalae</taxon>
        <taxon>Caryophyllales</taxon>
        <taxon>Cactineae</taxon>
        <taxon>Cactaceae</taxon>
        <taxon>Opuntioideae</taxon>
        <taxon>Opuntia</taxon>
    </lineage>
</organism>
<dbReference type="EMBL" id="GISG01094740">
    <property type="protein sequence ID" value="MBA4635338.1"/>
    <property type="molecule type" value="Transcribed_RNA"/>
</dbReference>
<keyword evidence="3" id="KW-1133">Transmembrane helix</keyword>
<dbReference type="EMBL" id="GISG01060508">
    <property type="protein sequence ID" value="MBA4627132.1"/>
    <property type="molecule type" value="Transcribed_RNA"/>
</dbReference>